<dbReference type="GO" id="GO:0003676">
    <property type="term" value="F:nucleic acid binding"/>
    <property type="evidence" value="ECO:0007669"/>
    <property type="project" value="InterPro"/>
</dbReference>
<dbReference type="PANTHER" id="PTHR47326">
    <property type="entry name" value="TRANSPOSABLE ELEMENT TC3 TRANSPOSASE-LIKE PROTEIN"/>
    <property type="match status" value="1"/>
</dbReference>
<comment type="caution">
    <text evidence="1">The sequence shown here is derived from an EMBL/GenBank/DDBJ whole genome shotgun (WGS) entry which is preliminary data.</text>
</comment>
<dbReference type="AlphaFoldDB" id="A0A6G0SVH8"/>
<protein>
    <submittedName>
        <fullName evidence="1">Uncharacterized protein</fullName>
    </submittedName>
</protein>
<accession>A0A6G0SVH8</accession>
<dbReference type="OrthoDB" id="6584906at2759"/>
<organism evidence="1 2">
    <name type="scientific">Aphis glycines</name>
    <name type="common">Soybean aphid</name>
    <dbReference type="NCBI Taxonomy" id="307491"/>
    <lineage>
        <taxon>Eukaryota</taxon>
        <taxon>Metazoa</taxon>
        <taxon>Ecdysozoa</taxon>
        <taxon>Arthropoda</taxon>
        <taxon>Hexapoda</taxon>
        <taxon>Insecta</taxon>
        <taxon>Pterygota</taxon>
        <taxon>Neoptera</taxon>
        <taxon>Paraneoptera</taxon>
        <taxon>Hemiptera</taxon>
        <taxon>Sternorrhyncha</taxon>
        <taxon>Aphidomorpha</taxon>
        <taxon>Aphidoidea</taxon>
        <taxon>Aphididae</taxon>
        <taxon>Aphidini</taxon>
        <taxon>Aphis</taxon>
        <taxon>Aphis</taxon>
    </lineage>
</organism>
<proteinExistence type="predicted"/>
<sequence length="348" mass="40886">MLHCFMKSGKNSRTAARLYQQRYTDSQCPGHTMFYRINKQLSTNGMFTKTKTTRNTNINNNNSLEVLCKLIENAHISLRDVSKDLNLSYYFVQKTAKKYKYHAYLSTRIQQLLPTDYERRITFVAHMMVRLEDQPNFLEKIMWTDEARFHNNGTVNHHNNHYWSDKNPHLLNESNRKVRWGVNVWCGIMNNSLVGPYFFENNLNGTAYLIFLKNELPLLIEDISLDQRLNMIWQHDGAPAHNTLAVRTFLNDIFGDKWIGTQGSNILWPPRSPDMTVLDFYFWGYLKNEVYKEESNNINDLKTRITEICNKIPASILKKATTSEVIKRLALCLDVDGHHFEHIIKYHT</sequence>
<dbReference type="Proteomes" id="UP000475862">
    <property type="component" value="Unassembled WGS sequence"/>
</dbReference>
<evidence type="ECO:0000313" key="2">
    <source>
        <dbReference type="Proteomes" id="UP000475862"/>
    </source>
</evidence>
<dbReference type="EMBL" id="VYZN01001367">
    <property type="protein sequence ID" value="KAE9522319.1"/>
    <property type="molecule type" value="Genomic_DNA"/>
</dbReference>
<dbReference type="PANTHER" id="PTHR47326:SF1">
    <property type="entry name" value="HTH PSQ-TYPE DOMAIN-CONTAINING PROTEIN"/>
    <property type="match status" value="1"/>
</dbReference>
<evidence type="ECO:0000313" key="1">
    <source>
        <dbReference type="EMBL" id="KAE9522319.1"/>
    </source>
</evidence>
<dbReference type="Gene3D" id="3.30.420.10">
    <property type="entry name" value="Ribonuclease H-like superfamily/Ribonuclease H"/>
    <property type="match status" value="1"/>
</dbReference>
<dbReference type="InterPro" id="IPR036397">
    <property type="entry name" value="RNaseH_sf"/>
</dbReference>
<name>A0A6G0SVH8_APHGL</name>
<gene>
    <name evidence="1" type="ORF">AGLY_017265</name>
</gene>
<keyword evidence="2" id="KW-1185">Reference proteome</keyword>
<reference evidence="1 2" key="1">
    <citation type="submission" date="2019-08" db="EMBL/GenBank/DDBJ databases">
        <title>The genome of the soybean aphid Biotype 1, its phylome, world population structure and adaptation to the North American continent.</title>
        <authorList>
            <person name="Giordano R."/>
            <person name="Donthu R.K."/>
            <person name="Hernandez A.G."/>
            <person name="Wright C.L."/>
            <person name="Zimin A.V."/>
        </authorList>
    </citation>
    <scope>NUCLEOTIDE SEQUENCE [LARGE SCALE GENOMIC DNA]</scope>
    <source>
        <tissue evidence="1">Whole aphids</tissue>
    </source>
</reference>